<dbReference type="InterPro" id="IPR011989">
    <property type="entry name" value="ARM-like"/>
</dbReference>
<dbReference type="RefSeq" id="WP_283754626.1">
    <property type="nucleotide sequence ID" value="NZ_JAQOSP010000101.1"/>
</dbReference>
<dbReference type="PANTHER" id="PTHR12697:SF5">
    <property type="entry name" value="DEOXYHYPUSINE HYDROXYLASE"/>
    <property type="match status" value="1"/>
</dbReference>
<keyword evidence="1" id="KW-0042">Antenna complex</keyword>
<organism evidence="3 4">
    <name type="scientific">Roseofilum acuticapitatum BLCC-M154</name>
    <dbReference type="NCBI Taxonomy" id="3022444"/>
    <lineage>
        <taxon>Bacteria</taxon>
        <taxon>Bacillati</taxon>
        <taxon>Cyanobacteriota</taxon>
        <taxon>Cyanophyceae</taxon>
        <taxon>Desertifilales</taxon>
        <taxon>Desertifilaceae</taxon>
        <taxon>Roseofilum</taxon>
        <taxon>Roseofilum acuticapitatum</taxon>
    </lineage>
</organism>
<evidence type="ECO:0000313" key="3">
    <source>
        <dbReference type="EMBL" id="MDJ1170871.1"/>
    </source>
</evidence>
<evidence type="ECO:0000313" key="4">
    <source>
        <dbReference type="Proteomes" id="UP001235303"/>
    </source>
</evidence>
<dbReference type="PANTHER" id="PTHR12697">
    <property type="entry name" value="PBS LYASE HEAT-LIKE PROTEIN"/>
    <property type="match status" value="1"/>
</dbReference>
<keyword evidence="2" id="KW-0605">Phycobilisome</keyword>
<dbReference type="Gene3D" id="1.25.10.10">
    <property type="entry name" value="Leucine-rich Repeat Variant"/>
    <property type="match status" value="2"/>
</dbReference>
<dbReference type="EMBL" id="JAQOSP010000101">
    <property type="protein sequence ID" value="MDJ1170871.1"/>
    <property type="molecule type" value="Genomic_DNA"/>
</dbReference>
<dbReference type="SUPFAM" id="SSF48371">
    <property type="entry name" value="ARM repeat"/>
    <property type="match status" value="1"/>
</dbReference>
<dbReference type="InterPro" id="IPR004155">
    <property type="entry name" value="PBS_lyase_HEAT"/>
</dbReference>
<accession>A0ABT7AX74</accession>
<gene>
    <name evidence="3" type="ORF">PMG71_15665</name>
</gene>
<sequence>MNHPSPAEFSTSDRLGCLSTEETDAFLQSVQGQMLAGEFDSGDRQVLQQMVECLGDSRGMVRLSFAETIGKIGTPATPVLLEALRHHANPVVRRAAAKTLTLIADPTAVPTLVEALLNDDDMVVKGSAVGALARTGEVAVPALLEILADANHPENYKGLVGWALAFIGSEAKDLVYQQMASESPEVRAAVIEVMAQVVQENLENGDRASDAEHNHEYQLLLQSLNDPASIVRCEAATALGNLKYTHGIPQLLELLQHSDPDSRKSAALSLMKIGDLSAIEPLQTALTQESEPSVSQVIKLAITKLENSSPEENDWED</sequence>
<evidence type="ECO:0000256" key="2">
    <source>
        <dbReference type="ARBA" id="ARBA00022738"/>
    </source>
</evidence>
<protein>
    <submittedName>
        <fullName evidence="3">HEAT repeat domain-containing protein</fullName>
    </submittedName>
</protein>
<dbReference type="Pfam" id="PF13646">
    <property type="entry name" value="HEAT_2"/>
    <property type="match status" value="2"/>
</dbReference>
<dbReference type="InterPro" id="IPR016024">
    <property type="entry name" value="ARM-type_fold"/>
</dbReference>
<evidence type="ECO:0000256" key="1">
    <source>
        <dbReference type="ARBA" id="ARBA00022549"/>
    </source>
</evidence>
<name>A0ABT7AX74_9CYAN</name>
<proteinExistence type="predicted"/>
<keyword evidence="4" id="KW-1185">Reference proteome</keyword>
<comment type="caution">
    <text evidence="3">The sequence shown here is derived from an EMBL/GenBank/DDBJ whole genome shotgun (WGS) entry which is preliminary data.</text>
</comment>
<dbReference type="SMART" id="SM00567">
    <property type="entry name" value="EZ_HEAT"/>
    <property type="match status" value="5"/>
</dbReference>
<dbReference type="Proteomes" id="UP001235303">
    <property type="component" value="Unassembled WGS sequence"/>
</dbReference>
<reference evidence="3 4" key="1">
    <citation type="submission" date="2023-01" db="EMBL/GenBank/DDBJ databases">
        <title>Novel diversity within Roseofilum (Cyanobacteria; Desertifilaceae) from marine benthic mats with descriptions of four novel species.</title>
        <authorList>
            <person name="Wang Y."/>
            <person name="Berthold D.E."/>
            <person name="Hu J."/>
            <person name="Lefler F.W."/>
            <person name="Laughinghouse H.D. IV."/>
        </authorList>
    </citation>
    <scope>NUCLEOTIDE SEQUENCE [LARGE SCALE GENOMIC DNA]</scope>
    <source>
        <strain evidence="3 4">BLCC-M154</strain>
    </source>
</reference>